<keyword evidence="8" id="KW-1185">Reference proteome</keyword>
<evidence type="ECO:0000256" key="3">
    <source>
        <dbReference type="ARBA" id="ARBA00023002"/>
    </source>
</evidence>
<dbReference type="FunFam" id="3.40.309.10:FF:000022">
    <property type="entry name" value="NADP-dependent glyceraldehyde-3-phosphate dehydrogenase"/>
    <property type="match status" value="1"/>
</dbReference>
<dbReference type="GO" id="GO:0008911">
    <property type="term" value="F:lactaldehyde dehydrogenase (NAD+) activity"/>
    <property type="evidence" value="ECO:0007669"/>
    <property type="project" value="TreeGrafter"/>
</dbReference>
<evidence type="ECO:0000313" key="8">
    <source>
        <dbReference type="Proteomes" id="UP000218282"/>
    </source>
</evidence>
<accession>A0A2A5RZ94</accession>
<reference evidence="7 8" key="1">
    <citation type="submission" date="2014-12" db="EMBL/GenBank/DDBJ databases">
        <title>Draft genome sequences of 10 type strains of Lactococcus.</title>
        <authorList>
            <person name="Sun Z."/>
            <person name="Zhong Z."/>
            <person name="Liu W."/>
            <person name="Zhang W."/>
            <person name="Zhang H."/>
        </authorList>
    </citation>
    <scope>NUCLEOTIDE SEQUENCE [LARGE SCALE GENOMIC DNA]</scope>
    <source>
        <strain evidence="7 8">DSM 6634</strain>
    </source>
</reference>
<comment type="caution">
    <text evidence="7">The sequence shown here is derived from an EMBL/GenBank/DDBJ whole genome shotgun (WGS) entry which is preliminary data.</text>
</comment>
<evidence type="ECO:0000256" key="4">
    <source>
        <dbReference type="PROSITE-ProRule" id="PRU10007"/>
    </source>
</evidence>
<dbReference type="PANTHER" id="PTHR42991">
    <property type="entry name" value="ALDEHYDE DEHYDROGENASE"/>
    <property type="match status" value="1"/>
</dbReference>
<dbReference type="Gene3D" id="3.40.309.10">
    <property type="entry name" value="Aldehyde Dehydrogenase, Chain A, domain 2"/>
    <property type="match status" value="1"/>
</dbReference>
<keyword evidence="2" id="KW-0521">NADP</keyword>
<evidence type="ECO:0000256" key="5">
    <source>
        <dbReference type="RuleBase" id="RU003345"/>
    </source>
</evidence>
<dbReference type="InterPro" id="IPR016163">
    <property type="entry name" value="Ald_DH_C"/>
</dbReference>
<dbReference type="PROSITE" id="PS00687">
    <property type="entry name" value="ALDEHYDE_DEHYDR_GLU"/>
    <property type="match status" value="1"/>
</dbReference>
<dbReference type="Gene3D" id="3.40.605.10">
    <property type="entry name" value="Aldehyde Dehydrogenase, Chain A, domain 1"/>
    <property type="match status" value="1"/>
</dbReference>
<comment type="similarity">
    <text evidence="1 5">Belongs to the aldehyde dehydrogenase family.</text>
</comment>
<evidence type="ECO:0000256" key="2">
    <source>
        <dbReference type="ARBA" id="ARBA00022857"/>
    </source>
</evidence>
<protein>
    <submittedName>
        <fullName evidence="7">Glyceraldehyde-3-phosphate dehydrogenase</fullName>
    </submittedName>
</protein>
<organism evidence="7 8">
    <name type="scientific">Pseudolactococcus piscium</name>
    <dbReference type="NCBI Taxonomy" id="1364"/>
    <lineage>
        <taxon>Bacteria</taxon>
        <taxon>Bacillati</taxon>
        <taxon>Bacillota</taxon>
        <taxon>Bacilli</taxon>
        <taxon>Lactobacillales</taxon>
        <taxon>Streptococcaceae</taxon>
        <taxon>Pseudolactococcus</taxon>
    </lineage>
</organism>
<feature type="active site" evidence="4">
    <location>
        <position position="262"/>
    </location>
</feature>
<dbReference type="InterPro" id="IPR029510">
    <property type="entry name" value="Ald_DH_CS_GLU"/>
</dbReference>
<dbReference type="InterPro" id="IPR051020">
    <property type="entry name" value="ALDH-related_metabolic_enz"/>
</dbReference>
<dbReference type="InterPro" id="IPR015590">
    <property type="entry name" value="Aldehyde_DH_dom"/>
</dbReference>
<dbReference type="AlphaFoldDB" id="A0A2A5RZ94"/>
<sequence length="486" mass="52876">MVDIKEKKMSEINTYKYYVGGKFVTSTSGNLIDIDCPYEQRIVGRVQAISKAEADLAIAATKEAQKDWADLDLFKRADLLNKWADQLEVDAHEIAEIIMQEVGKTWNDAVKEVTRTAEFIRYTVQEYIHTNDTSMSGQNYPGGSKNKIAIIKRIPLGTVLAISPFNYPVNLSVAKIAPALISGNAVVFKPATQGAISAVKIIESFDKVGFPADILQLLTGKGSDIGDYVSEHEGIDMISFTGGATTGRHLSSFSTMKPMVLELGGKDPAIVCEDADIDKAVFEIMSGAFSYSGQRCTAIKRVLVNEAVADELVAKLKDEVEKLTVGMPIDNPVIVPLINKGSADYVEGLITDAIADGATLLVGNKREDNLIYPTLFDHVTPDMRLAWEEPFGPVLPIIRVSSDAKAIELANQSEYGLQASVFSRDFSRAAAIAEKIEAGSVQINGRTERGPDHFPFLGVKNSGMGVHGISRTIDAMTREKLLIINL</sequence>
<name>A0A2A5RZ94_9LACT</name>
<evidence type="ECO:0000313" key="7">
    <source>
        <dbReference type="EMBL" id="PCS06535.1"/>
    </source>
</evidence>
<dbReference type="PROSITE" id="PS00070">
    <property type="entry name" value="ALDEHYDE_DEHYDR_CYS"/>
    <property type="match status" value="1"/>
</dbReference>
<dbReference type="InterPro" id="IPR016160">
    <property type="entry name" value="Ald_DH_CS_CYS"/>
</dbReference>
<feature type="domain" description="Aldehyde dehydrogenase" evidence="6">
    <location>
        <begin position="23"/>
        <end position="480"/>
    </location>
</feature>
<dbReference type="InterPro" id="IPR016162">
    <property type="entry name" value="Ald_DH_N"/>
</dbReference>
<dbReference type="EMBL" id="JXJW01000010">
    <property type="protein sequence ID" value="PCS06535.1"/>
    <property type="molecule type" value="Genomic_DNA"/>
</dbReference>
<keyword evidence="3 5" id="KW-0560">Oxidoreductase</keyword>
<evidence type="ECO:0000256" key="1">
    <source>
        <dbReference type="ARBA" id="ARBA00009986"/>
    </source>
</evidence>
<dbReference type="SUPFAM" id="SSF53720">
    <property type="entry name" value="ALDH-like"/>
    <property type="match status" value="1"/>
</dbReference>
<proteinExistence type="inferred from homology"/>
<dbReference type="InterPro" id="IPR016161">
    <property type="entry name" value="Ald_DH/histidinol_DH"/>
</dbReference>
<evidence type="ECO:0000259" key="6">
    <source>
        <dbReference type="Pfam" id="PF00171"/>
    </source>
</evidence>
<dbReference type="PANTHER" id="PTHR42991:SF1">
    <property type="entry name" value="ALDEHYDE DEHYDROGENASE"/>
    <property type="match status" value="1"/>
</dbReference>
<dbReference type="CDD" id="cd07082">
    <property type="entry name" value="ALDH_F11_NP-GAPDH"/>
    <property type="match status" value="1"/>
</dbReference>
<dbReference type="Pfam" id="PF00171">
    <property type="entry name" value="Aldedh"/>
    <property type="match status" value="1"/>
</dbReference>
<dbReference type="Proteomes" id="UP000218282">
    <property type="component" value="Unassembled WGS sequence"/>
</dbReference>
<gene>
    <name evidence="7" type="ORF">RU86_GL000194</name>
</gene>